<dbReference type="EC" id="2.1.1.195" evidence="5"/>
<keyword evidence="1 5" id="KW-0169">Cobalamin biosynthesis</keyword>
<reference evidence="6" key="2">
    <citation type="submission" date="2021-08" db="EMBL/GenBank/DDBJ databases">
        <authorList>
            <person name="Dalcin Martins P."/>
        </authorList>
    </citation>
    <scope>NUCLEOTIDE SEQUENCE</scope>
    <source>
        <strain evidence="6">MAG_39</strain>
    </source>
</reference>
<dbReference type="PIRSF" id="PIRSF026782">
    <property type="entry name" value="CbiD"/>
    <property type="match status" value="1"/>
</dbReference>
<dbReference type="EMBL" id="JAIOIV010000039">
    <property type="protein sequence ID" value="MBZ0155621.1"/>
    <property type="molecule type" value="Genomic_DNA"/>
</dbReference>
<keyword evidence="4 5" id="KW-0949">S-adenosyl-L-methionine</keyword>
<name>A0A953J3K5_9BACT</name>
<dbReference type="AlphaFoldDB" id="A0A953J3K5"/>
<evidence type="ECO:0000256" key="3">
    <source>
        <dbReference type="ARBA" id="ARBA00022679"/>
    </source>
</evidence>
<dbReference type="Proteomes" id="UP000705867">
    <property type="component" value="Unassembled WGS sequence"/>
</dbReference>
<dbReference type="PANTHER" id="PTHR35863:SF1">
    <property type="entry name" value="COBALT-PRECORRIN-5B C(1)-METHYLTRANSFERASE"/>
    <property type="match status" value="1"/>
</dbReference>
<dbReference type="InterPro" id="IPR036074">
    <property type="entry name" value="CbiD_sf"/>
</dbReference>
<evidence type="ECO:0000313" key="6">
    <source>
        <dbReference type="EMBL" id="MBZ0155621.1"/>
    </source>
</evidence>
<accession>A0A953J3K5</accession>
<organism evidence="6 7">
    <name type="scientific">Candidatus Nitrobium versatile</name>
    <dbReference type="NCBI Taxonomy" id="2884831"/>
    <lineage>
        <taxon>Bacteria</taxon>
        <taxon>Pseudomonadati</taxon>
        <taxon>Nitrospirota</taxon>
        <taxon>Nitrospiria</taxon>
        <taxon>Nitrospirales</taxon>
        <taxon>Nitrospiraceae</taxon>
        <taxon>Candidatus Nitrobium</taxon>
    </lineage>
</organism>
<keyword evidence="3 5" id="KW-0808">Transferase</keyword>
<comment type="catalytic activity">
    <reaction evidence="5">
        <text>Co-precorrin-5B + S-adenosyl-L-methionine = Co-precorrin-6A + S-adenosyl-L-homocysteine</text>
        <dbReference type="Rhea" id="RHEA:26285"/>
        <dbReference type="ChEBI" id="CHEBI:57856"/>
        <dbReference type="ChEBI" id="CHEBI:59789"/>
        <dbReference type="ChEBI" id="CHEBI:60063"/>
        <dbReference type="ChEBI" id="CHEBI:60064"/>
        <dbReference type="EC" id="2.1.1.195"/>
    </reaction>
</comment>
<evidence type="ECO:0000256" key="1">
    <source>
        <dbReference type="ARBA" id="ARBA00022573"/>
    </source>
</evidence>
<dbReference type="HAMAP" id="MF_00787">
    <property type="entry name" value="CbiD"/>
    <property type="match status" value="1"/>
</dbReference>
<dbReference type="Gene3D" id="3.30.2110.10">
    <property type="entry name" value="CbiD-like"/>
    <property type="match status" value="1"/>
</dbReference>
<evidence type="ECO:0000256" key="5">
    <source>
        <dbReference type="HAMAP-Rule" id="MF_00787"/>
    </source>
</evidence>
<comment type="caution">
    <text evidence="6">The sequence shown here is derived from an EMBL/GenBank/DDBJ whole genome shotgun (WGS) entry which is preliminary data.</text>
</comment>
<evidence type="ECO:0000313" key="7">
    <source>
        <dbReference type="Proteomes" id="UP000705867"/>
    </source>
</evidence>
<dbReference type="GO" id="GO:0019251">
    <property type="term" value="P:anaerobic cobalamin biosynthetic process"/>
    <property type="evidence" value="ECO:0007669"/>
    <property type="project" value="UniProtKB-UniRule"/>
</dbReference>
<dbReference type="NCBIfam" id="TIGR00312">
    <property type="entry name" value="cbiD"/>
    <property type="match status" value="1"/>
</dbReference>
<reference evidence="6" key="1">
    <citation type="journal article" date="2021" name="bioRxiv">
        <title>Unraveling nitrogen, sulfur and carbon metabolic pathways and microbial community transcriptional responses to substrate deprivation and toxicity stresses in a bioreactor mimicking anoxic brackish coastal sediment conditions.</title>
        <authorList>
            <person name="Martins P.D."/>
            <person name="Echeveste M.J."/>
            <person name="Arshad A."/>
            <person name="Kurth J."/>
            <person name="Ouboter H."/>
            <person name="Jetten M.S.M."/>
            <person name="Welte C.U."/>
        </authorList>
    </citation>
    <scope>NUCLEOTIDE SEQUENCE</scope>
    <source>
        <strain evidence="6">MAG_39</strain>
    </source>
</reference>
<evidence type="ECO:0000256" key="2">
    <source>
        <dbReference type="ARBA" id="ARBA00022603"/>
    </source>
</evidence>
<dbReference type="GO" id="GO:0032259">
    <property type="term" value="P:methylation"/>
    <property type="evidence" value="ECO:0007669"/>
    <property type="project" value="UniProtKB-KW"/>
</dbReference>
<protein>
    <recommendedName>
        <fullName evidence="5">Cobalt-precorrin-5B C(1)-methyltransferase</fullName>
        <ecNumber evidence="5">2.1.1.195</ecNumber>
    </recommendedName>
    <alternativeName>
        <fullName evidence="5">Cobalt-precorrin-6A synthase</fullName>
    </alternativeName>
</protein>
<keyword evidence="2 5" id="KW-0489">Methyltransferase</keyword>
<dbReference type="PANTHER" id="PTHR35863">
    <property type="entry name" value="COBALT-PRECORRIN-5B C(1)-METHYLTRANSFERASE"/>
    <property type="match status" value="1"/>
</dbReference>
<dbReference type="SUPFAM" id="SSF111342">
    <property type="entry name" value="CbiD-like"/>
    <property type="match status" value="1"/>
</dbReference>
<dbReference type="GO" id="GO:0008168">
    <property type="term" value="F:methyltransferase activity"/>
    <property type="evidence" value="ECO:0007669"/>
    <property type="project" value="UniProtKB-UniRule"/>
</dbReference>
<dbReference type="InterPro" id="IPR002748">
    <property type="entry name" value="CbiD"/>
</dbReference>
<proteinExistence type="inferred from homology"/>
<gene>
    <name evidence="5 6" type="primary">cbiD</name>
    <name evidence="6" type="ORF">K8I29_05310</name>
</gene>
<comment type="function">
    <text evidence="5">Catalyzes the methylation of C-1 in cobalt-precorrin-5B to form cobalt-precorrin-6A.</text>
</comment>
<dbReference type="Pfam" id="PF01888">
    <property type="entry name" value="CbiD"/>
    <property type="match status" value="1"/>
</dbReference>
<sequence length="378" mass="40153">MESKSRKKLRSGYTTGACAAAAAKAATLLLLGAPREKTPGVSAPCLPGTVEIPFPDGTRVSFPLKETGFDAARDITWASVIKDAGDDPDVTNGAEIRAEARLVPGEPERGIVLRGGRGVGIVTKPGLSVPVGEAAINPGPRRMIGDAVREAMNGSFSLPASVLEITISVPAGEELAKKTLNYRLGIVGGISILGTTGIVRPISAEAWTASITASLDVARAMAHETVVLSSGRTSERAHMERFHLPEEAYVMMGDYLEFSLRDAGKHGFREIHLCAQWAKMLKIGMATPQTHVRHGALDSARAAQFLKEIGIGTLPEGRIFNTAREIFDLITTAFPRQKAEFLARACSAAKAYAEGFTGGIPVTAYLVSYEGEIIARNE</sequence>
<evidence type="ECO:0000256" key="4">
    <source>
        <dbReference type="ARBA" id="ARBA00022691"/>
    </source>
</evidence>
<comment type="similarity">
    <text evidence="5">Belongs to the CbiD family.</text>
</comment>
<comment type="pathway">
    <text evidence="5">Cofactor biosynthesis; adenosylcobalamin biosynthesis; cob(II)yrinate a,c-diamide from sirohydrochlorin (anaerobic route): step 6/10.</text>
</comment>